<dbReference type="Gene3D" id="3.90.840.10">
    <property type="entry name" value="Thiol-activated cytolysin superfamily/Thiol-activated cytolysin, alpha-beta domain"/>
    <property type="match status" value="1"/>
</dbReference>
<protein>
    <submittedName>
        <fullName evidence="1">Thiol-activated cytolysin family protein</fullName>
    </submittedName>
</protein>
<dbReference type="RefSeq" id="WP_346762308.1">
    <property type="nucleotide sequence ID" value="NZ_JAUJEB010000012.1"/>
</dbReference>
<dbReference type="InterPro" id="IPR036359">
    <property type="entry name" value="Thiol_cytolysin_sf"/>
</dbReference>
<proteinExistence type="predicted"/>
<accession>A0ABT8LGN9</accession>
<evidence type="ECO:0000313" key="2">
    <source>
        <dbReference type="Proteomes" id="UP001172083"/>
    </source>
</evidence>
<name>A0ABT8LGN9_9BACT</name>
<dbReference type="InterPro" id="IPR036363">
    <property type="entry name" value="Thiol_cytolysin_ab_sf"/>
</dbReference>
<dbReference type="InterPro" id="IPR001869">
    <property type="entry name" value="Thiol_cytolysin"/>
</dbReference>
<dbReference type="EMBL" id="JAUJEB010000012">
    <property type="protein sequence ID" value="MDN5216970.1"/>
    <property type="molecule type" value="Genomic_DNA"/>
</dbReference>
<sequence length="504" mass="55228">MKSPSLKLSTNRISIIALIIAGLLANACAKDEEFPVCQTCHDDINGFLETLSYNPDDMLNVQETDGLPSKRTVKEQAPGTISSEKGTIKVCTRTTYSLEQNFEEVAILRPTNGILWPGAMVIGNQSLMDGLPEPLPLPRSEVQLRLDLPGIGEEGNIIVANPNNGNVQARIDESLNWWNNNQYQEGYVNASNSSIKKATSYSSKQLSLDVGLNVEWATGNLASEFAYNTSTEKFVAMMVYKQAFYTITMETPPTPAAVFHPNVTVEEVQNLIDGNSPPAYVSSVIYGRLIMFRLETTVNATSTELEAALSYASGVKVDANVEVKAKEILAKSTMTAVTIGGNAEIASESVSAKNFGDLEKIIKGKNAVYSKSNPGVAIAYTIRYLKDNSLAKMGYTTDYTANECIESLAPAASFKLENQGWYNVRYRHSYTTHSGVNKSGGSGTLLLDQNKKSNYPAGAYNLKVTLEYSNGSSWKHWKDYWLKPGENRCIKTRGTLFNRKVTGC</sequence>
<dbReference type="SUPFAM" id="SSF56978">
    <property type="entry name" value="Perfringolysin"/>
    <property type="match status" value="1"/>
</dbReference>
<dbReference type="PRINTS" id="PR01400">
    <property type="entry name" value="TACYTOLYSIN"/>
</dbReference>
<gene>
    <name evidence="1" type="ORF">QQ020_33170</name>
</gene>
<dbReference type="Gene3D" id="3.40.30.40">
    <property type="entry name" value="Perfringolysin"/>
    <property type="match status" value="1"/>
</dbReference>
<reference evidence="1" key="1">
    <citation type="submission" date="2023-06" db="EMBL/GenBank/DDBJ databases">
        <title>Genomic of Agaribacillus aureum.</title>
        <authorList>
            <person name="Wang G."/>
        </authorList>
    </citation>
    <scope>NUCLEOTIDE SEQUENCE</scope>
    <source>
        <strain evidence="1">BMA12</strain>
    </source>
</reference>
<evidence type="ECO:0000313" key="1">
    <source>
        <dbReference type="EMBL" id="MDN5216970.1"/>
    </source>
</evidence>
<comment type="caution">
    <text evidence="1">The sequence shown here is derived from an EMBL/GenBank/DDBJ whole genome shotgun (WGS) entry which is preliminary data.</text>
</comment>
<keyword evidence="2" id="KW-1185">Reference proteome</keyword>
<dbReference type="Gene3D" id="3.30.1040.20">
    <property type="match status" value="1"/>
</dbReference>
<dbReference type="Pfam" id="PF01289">
    <property type="entry name" value="Thiol_cytolysin"/>
    <property type="match status" value="1"/>
</dbReference>
<dbReference type="Proteomes" id="UP001172083">
    <property type="component" value="Unassembled WGS sequence"/>
</dbReference>
<organism evidence="1 2">
    <name type="scientific">Agaribacillus aureus</name>
    <dbReference type="NCBI Taxonomy" id="3051825"/>
    <lineage>
        <taxon>Bacteria</taxon>
        <taxon>Pseudomonadati</taxon>
        <taxon>Bacteroidota</taxon>
        <taxon>Cytophagia</taxon>
        <taxon>Cytophagales</taxon>
        <taxon>Splendidivirgaceae</taxon>
        <taxon>Agaribacillus</taxon>
    </lineage>
</organism>